<dbReference type="Proteomes" id="UP000035763">
    <property type="component" value="Unassembled WGS sequence"/>
</dbReference>
<dbReference type="InterPro" id="IPR031100">
    <property type="entry name" value="LOG_fam"/>
</dbReference>
<sequence>MMSSRHPEPGIEVESTEELDALLAQGISPRRLRLQDLDLTGYTGLDSRTDLDELVVLGGRLSPSLDAHLRAHGAIVFPDDPDATPVRPYRAHLYTAEELYAGLVDGYAETTDALAYDWYQNSQRHPDVFSALLQAIHDDSISDALAEFVDGHAVVGVMGGHALQRGTAAYAVAARLGFHLAEHGFLVVTGGGPGAMEAANLGAAAYGADQLDAALAIVAEVPSFVPDIGAWADAGMRAKAVLRPVSGQPVPRSLGIPTWFYGHEPPNVFAQGIAKYFSNAIREDWLLAHAAAGVVVLPGAAGTVQEIFQFATRAYYASKTPPPLVIVDSGHWRDTLPVWPLIQALAAGRAMADRVTLVDSVEDAVAYLT</sequence>
<gene>
    <name evidence="1" type="ORF">BN11_450013</name>
</gene>
<name>W6K0F6_9MICO</name>
<organism evidence="1 2">
    <name type="scientific">Nostocoides australiense Ben110</name>
    <dbReference type="NCBI Taxonomy" id="1193182"/>
    <lineage>
        <taxon>Bacteria</taxon>
        <taxon>Bacillati</taxon>
        <taxon>Actinomycetota</taxon>
        <taxon>Actinomycetes</taxon>
        <taxon>Micrococcales</taxon>
        <taxon>Intrasporangiaceae</taxon>
        <taxon>Nostocoides</taxon>
    </lineage>
</organism>
<evidence type="ECO:0000313" key="1">
    <source>
        <dbReference type="EMBL" id="CCH74475.1"/>
    </source>
</evidence>
<dbReference type="PANTHER" id="PTHR43393">
    <property type="entry name" value="CYTOKININ RIBOSIDE 5'-MONOPHOSPHATE PHOSPHORIBOHYDROLASE"/>
    <property type="match status" value="1"/>
</dbReference>
<dbReference type="Pfam" id="PF18306">
    <property type="entry name" value="LDcluster4"/>
    <property type="match status" value="1"/>
</dbReference>
<dbReference type="AlphaFoldDB" id="W6K0F6"/>
<accession>W6K0F6</accession>
<proteinExistence type="predicted"/>
<comment type="caution">
    <text evidence="1">The sequence shown here is derived from an EMBL/GenBank/DDBJ whole genome shotgun (WGS) entry which is preliminary data.</text>
</comment>
<evidence type="ECO:0000313" key="2">
    <source>
        <dbReference type="Proteomes" id="UP000035763"/>
    </source>
</evidence>
<dbReference type="EMBL" id="CAJA01000390">
    <property type="protein sequence ID" value="CCH74475.1"/>
    <property type="molecule type" value="Genomic_DNA"/>
</dbReference>
<dbReference type="InterPro" id="IPR041164">
    <property type="entry name" value="LDcluster4"/>
</dbReference>
<keyword evidence="2" id="KW-1185">Reference proteome</keyword>
<dbReference type="SUPFAM" id="SSF102405">
    <property type="entry name" value="MCP/YpsA-like"/>
    <property type="match status" value="1"/>
</dbReference>
<dbReference type="STRING" id="1193182.BN11_450013"/>
<reference evidence="1 2" key="1">
    <citation type="journal article" date="2013" name="ISME J.">
        <title>A metabolic model for members of the genus Tetrasphaera involved in enhanced biological phosphorus removal.</title>
        <authorList>
            <person name="Kristiansen R."/>
            <person name="Nguyen H.T.T."/>
            <person name="Saunders A.M."/>
            <person name="Nielsen J.L."/>
            <person name="Wimmer R."/>
            <person name="Le V.Q."/>
            <person name="McIlroy S.J."/>
            <person name="Petrovski S."/>
            <person name="Seviour R.J."/>
            <person name="Calteau A."/>
            <person name="Nielsen K.L."/>
            <person name="Nielsen P.H."/>
        </authorList>
    </citation>
    <scope>NUCLEOTIDE SEQUENCE [LARGE SCALE GENOMIC DNA]</scope>
    <source>
        <strain evidence="1 2">Ben110</strain>
    </source>
</reference>
<evidence type="ECO:0008006" key="3">
    <source>
        <dbReference type="Google" id="ProtNLM"/>
    </source>
</evidence>
<dbReference type="PANTHER" id="PTHR43393:SF3">
    <property type="entry name" value="LYSINE DECARBOXYLASE-LIKE PROTEIN"/>
    <property type="match status" value="1"/>
</dbReference>
<dbReference type="Gene3D" id="3.40.50.450">
    <property type="match status" value="1"/>
</dbReference>
<dbReference type="GO" id="GO:0005829">
    <property type="term" value="C:cytosol"/>
    <property type="evidence" value="ECO:0007669"/>
    <property type="project" value="TreeGrafter"/>
</dbReference>
<dbReference type="RefSeq" id="WP_048695091.1">
    <property type="nucleotide sequence ID" value="NZ_HG764815.1"/>
</dbReference>
<protein>
    <recommendedName>
        <fullName evidence="3">Rossmann fold nucleotide-binding protein</fullName>
    </recommendedName>
</protein>
<dbReference type="Pfam" id="PF03641">
    <property type="entry name" value="Lysine_decarbox"/>
    <property type="match status" value="1"/>
</dbReference>
<dbReference type="InterPro" id="IPR052341">
    <property type="entry name" value="LOG_family_nucleotidases"/>
</dbReference>